<name>A0AAE1EA50_9GAST</name>
<sequence>MTDKSKTRISRPRSKNSIPECPPVVLEPRFEFDISLAFLANGTHFIRSMCSNPVSPANMLWVLGRSSAAHMVPWDRKSGKACEEGEIFRV</sequence>
<gene>
    <name evidence="1" type="ORF">RRG08_016379</name>
</gene>
<organism evidence="1 2">
    <name type="scientific">Elysia crispata</name>
    <name type="common">lettuce slug</name>
    <dbReference type="NCBI Taxonomy" id="231223"/>
    <lineage>
        <taxon>Eukaryota</taxon>
        <taxon>Metazoa</taxon>
        <taxon>Spiralia</taxon>
        <taxon>Lophotrochozoa</taxon>
        <taxon>Mollusca</taxon>
        <taxon>Gastropoda</taxon>
        <taxon>Heterobranchia</taxon>
        <taxon>Euthyneura</taxon>
        <taxon>Panpulmonata</taxon>
        <taxon>Sacoglossa</taxon>
        <taxon>Placobranchoidea</taxon>
        <taxon>Plakobranchidae</taxon>
        <taxon>Elysia</taxon>
    </lineage>
</organism>
<dbReference type="AlphaFoldDB" id="A0AAE1EA50"/>
<dbReference type="Proteomes" id="UP001283361">
    <property type="component" value="Unassembled WGS sequence"/>
</dbReference>
<evidence type="ECO:0000313" key="1">
    <source>
        <dbReference type="EMBL" id="KAK3798478.1"/>
    </source>
</evidence>
<protein>
    <submittedName>
        <fullName evidence="1">Uncharacterized protein</fullName>
    </submittedName>
</protein>
<evidence type="ECO:0000313" key="2">
    <source>
        <dbReference type="Proteomes" id="UP001283361"/>
    </source>
</evidence>
<comment type="caution">
    <text evidence="1">The sequence shown here is derived from an EMBL/GenBank/DDBJ whole genome shotgun (WGS) entry which is preliminary data.</text>
</comment>
<reference evidence="1" key="1">
    <citation type="journal article" date="2023" name="G3 (Bethesda)">
        <title>A reference genome for the long-term kleptoplast-retaining sea slug Elysia crispata morphotype clarki.</title>
        <authorList>
            <person name="Eastman K.E."/>
            <person name="Pendleton A.L."/>
            <person name="Shaikh M.A."/>
            <person name="Suttiyut T."/>
            <person name="Ogas R."/>
            <person name="Tomko P."/>
            <person name="Gavelis G."/>
            <person name="Widhalm J.R."/>
            <person name="Wisecaver J.H."/>
        </authorList>
    </citation>
    <scope>NUCLEOTIDE SEQUENCE</scope>
    <source>
        <strain evidence="1">ECLA1</strain>
    </source>
</reference>
<accession>A0AAE1EA50</accession>
<dbReference type="EMBL" id="JAWDGP010000671">
    <property type="protein sequence ID" value="KAK3798478.1"/>
    <property type="molecule type" value="Genomic_DNA"/>
</dbReference>
<proteinExistence type="predicted"/>
<keyword evidence="2" id="KW-1185">Reference proteome</keyword>